<gene>
    <name evidence="1" type="ORF">H9875_03865</name>
</gene>
<evidence type="ECO:0000313" key="1">
    <source>
        <dbReference type="EMBL" id="HIW71744.1"/>
    </source>
</evidence>
<dbReference type="AlphaFoldDB" id="A0A9D1U5T7"/>
<accession>A0A9D1U5T7</accession>
<organism evidence="1 2">
    <name type="scientific">Candidatus Levilactobacillus faecigallinarum</name>
    <dbReference type="NCBI Taxonomy" id="2838638"/>
    <lineage>
        <taxon>Bacteria</taxon>
        <taxon>Bacillati</taxon>
        <taxon>Bacillota</taxon>
        <taxon>Bacilli</taxon>
        <taxon>Lactobacillales</taxon>
        <taxon>Lactobacillaceae</taxon>
        <taxon>Levilactobacillus</taxon>
    </lineage>
</organism>
<comment type="caution">
    <text evidence="1">The sequence shown here is derived from an EMBL/GenBank/DDBJ whole genome shotgun (WGS) entry which is preliminary data.</text>
</comment>
<protein>
    <submittedName>
        <fullName evidence="1">Uncharacterized protein</fullName>
    </submittedName>
</protein>
<evidence type="ECO:0000313" key="2">
    <source>
        <dbReference type="Proteomes" id="UP000886822"/>
    </source>
</evidence>
<sequence>MRFGQQYLTYLKVTSGNGKESGYVWRGYLLKGEYSNATPANSKRNAKVIARDDFGQTMTTADIDDTLNHQLVGLFPGTINDAKTQQVADRYYLDLTSGIMDLFGDDVESFYPNTVKVRRFVVSDENITSSKPTF</sequence>
<dbReference type="EMBL" id="DXGJ01000029">
    <property type="protein sequence ID" value="HIW71744.1"/>
    <property type="molecule type" value="Genomic_DNA"/>
</dbReference>
<proteinExistence type="predicted"/>
<reference evidence="1" key="2">
    <citation type="submission" date="2021-04" db="EMBL/GenBank/DDBJ databases">
        <authorList>
            <person name="Gilroy R."/>
        </authorList>
    </citation>
    <scope>NUCLEOTIDE SEQUENCE</scope>
    <source>
        <strain evidence="1">CHK173-259</strain>
    </source>
</reference>
<dbReference type="Proteomes" id="UP000886822">
    <property type="component" value="Unassembled WGS sequence"/>
</dbReference>
<reference evidence="1" key="1">
    <citation type="journal article" date="2021" name="PeerJ">
        <title>Extensive microbial diversity within the chicken gut microbiome revealed by metagenomics and culture.</title>
        <authorList>
            <person name="Gilroy R."/>
            <person name="Ravi A."/>
            <person name="Getino M."/>
            <person name="Pursley I."/>
            <person name="Horton D.L."/>
            <person name="Alikhan N.F."/>
            <person name="Baker D."/>
            <person name="Gharbi K."/>
            <person name="Hall N."/>
            <person name="Watson M."/>
            <person name="Adriaenssens E.M."/>
            <person name="Foster-Nyarko E."/>
            <person name="Jarju S."/>
            <person name="Secka A."/>
            <person name="Antonio M."/>
            <person name="Oren A."/>
            <person name="Chaudhuri R.R."/>
            <person name="La Ragione R."/>
            <person name="Hildebrand F."/>
            <person name="Pallen M.J."/>
        </authorList>
    </citation>
    <scope>NUCLEOTIDE SEQUENCE</scope>
    <source>
        <strain evidence="1">CHK173-259</strain>
    </source>
</reference>
<name>A0A9D1U5T7_9LACO</name>